<evidence type="ECO:0000256" key="4">
    <source>
        <dbReference type="ARBA" id="ARBA00022538"/>
    </source>
</evidence>
<gene>
    <name evidence="14" type="ORF">DI564_04895</name>
</gene>
<comment type="subcellular location">
    <subcellularLocation>
        <location evidence="1">Membrane</location>
        <topology evidence="1">Multi-pass membrane protein</topology>
    </subcellularLocation>
</comment>
<evidence type="ECO:0000256" key="6">
    <source>
        <dbReference type="ARBA" id="ARBA00022826"/>
    </source>
</evidence>
<dbReference type="Pfam" id="PF06736">
    <property type="entry name" value="TMEM175"/>
    <property type="match status" value="1"/>
</dbReference>
<dbReference type="GO" id="GO:0005267">
    <property type="term" value="F:potassium channel activity"/>
    <property type="evidence" value="ECO:0007669"/>
    <property type="project" value="UniProtKB-KW"/>
</dbReference>
<feature type="transmembrane region" description="Helical" evidence="13">
    <location>
        <begin position="177"/>
        <end position="203"/>
    </location>
</feature>
<evidence type="ECO:0000313" key="15">
    <source>
        <dbReference type="Proteomes" id="UP000249046"/>
    </source>
</evidence>
<evidence type="ECO:0000256" key="3">
    <source>
        <dbReference type="ARBA" id="ARBA00022448"/>
    </source>
</evidence>
<comment type="catalytic activity">
    <reaction evidence="12">
        <text>K(+)(in) = K(+)(out)</text>
        <dbReference type="Rhea" id="RHEA:29463"/>
        <dbReference type="ChEBI" id="CHEBI:29103"/>
    </reaction>
</comment>
<evidence type="ECO:0000256" key="5">
    <source>
        <dbReference type="ARBA" id="ARBA00022692"/>
    </source>
</evidence>
<evidence type="ECO:0000256" key="1">
    <source>
        <dbReference type="ARBA" id="ARBA00004141"/>
    </source>
</evidence>
<evidence type="ECO:0000256" key="11">
    <source>
        <dbReference type="ARBA" id="ARBA00023303"/>
    </source>
</evidence>
<comment type="similarity">
    <text evidence="2">Belongs to the TMEM175 family.</text>
</comment>
<keyword evidence="8 13" id="KW-1133">Transmembrane helix</keyword>
<evidence type="ECO:0000256" key="13">
    <source>
        <dbReference type="SAM" id="Phobius"/>
    </source>
</evidence>
<keyword evidence="11" id="KW-0407">Ion channel</keyword>
<evidence type="ECO:0000313" key="14">
    <source>
        <dbReference type="EMBL" id="PZQ18633.1"/>
    </source>
</evidence>
<feature type="transmembrane region" description="Helical" evidence="13">
    <location>
        <begin position="146"/>
        <end position="165"/>
    </location>
</feature>
<evidence type="ECO:0000256" key="10">
    <source>
        <dbReference type="ARBA" id="ARBA00023136"/>
    </source>
</evidence>
<dbReference type="GO" id="GO:0016020">
    <property type="term" value="C:membrane"/>
    <property type="evidence" value="ECO:0007669"/>
    <property type="project" value="UniProtKB-SubCell"/>
</dbReference>
<dbReference type="AlphaFoldDB" id="A0A2W5MLT7"/>
<evidence type="ECO:0000256" key="12">
    <source>
        <dbReference type="ARBA" id="ARBA00034430"/>
    </source>
</evidence>
<name>A0A2W5MLT7_9GAMM</name>
<proteinExistence type="inferred from homology"/>
<protein>
    <submittedName>
        <fullName evidence="14">DUF1211 domain-containing protein</fullName>
    </submittedName>
</protein>
<keyword evidence="5 13" id="KW-0812">Transmembrane</keyword>
<evidence type="ECO:0000256" key="7">
    <source>
        <dbReference type="ARBA" id="ARBA00022958"/>
    </source>
</evidence>
<keyword evidence="10 13" id="KW-0472">Membrane</keyword>
<dbReference type="InterPro" id="IPR010617">
    <property type="entry name" value="TMEM175-like"/>
</dbReference>
<dbReference type="GO" id="GO:0015252">
    <property type="term" value="F:proton channel activity"/>
    <property type="evidence" value="ECO:0007669"/>
    <property type="project" value="InterPro"/>
</dbReference>
<feature type="transmembrane region" description="Helical" evidence="13">
    <location>
        <begin position="90"/>
        <end position="110"/>
    </location>
</feature>
<keyword evidence="9" id="KW-0406">Ion transport</keyword>
<keyword evidence="3" id="KW-0813">Transport</keyword>
<dbReference type="Proteomes" id="UP000249046">
    <property type="component" value="Unassembled WGS sequence"/>
</dbReference>
<organism evidence="14 15">
    <name type="scientific">Rhodanobacter denitrificans</name>
    <dbReference type="NCBI Taxonomy" id="666685"/>
    <lineage>
        <taxon>Bacteria</taxon>
        <taxon>Pseudomonadati</taxon>
        <taxon>Pseudomonadota</taxon>
        <taxon>Gammaproteobacteria</taxon>
        <taxon>Lysobacterales</taxon>
        <taxon>Rhodanobacteraceae</taxon>
        <taxon>Rhodanobacter</taxon>
    </lineage>
</organism>
<feature type="transmembrane region" description="Helical" evidence="13">
    <location>
        <begin position="58"/>
        <end position="78"/>
    </location>
</feature>
<accession>A0A2W5MLT7</accession>
<keyword evidence="6" id="KW-0631">Potassium channel</keyword>
<dbReference type="EMBL" id="QFPO01000003">
    <property type="protein sequence ID" value="PZQ18633.1"/>
    <property type="molecule type" value="Genomic_DNA"/>
</dbReference>
<feature type="transmembrane region" description="Helical" evidence="13">
    <location>
        <begin position="209"/>
        <end position="228"/>
    </location>
</feature>
<evidence type="ECO:0000256" key="2">
    <source>
        <dbReference type="ARBA" id="ARBA00006920"/>
    </source>
</evidence>
<feature type="transmembrane region" description="Helical" evidence="13">
    <location>
        <begin position="27"/>
        <end position="46"/>
    </location>
</feature>
<sequence>MSVPTAPPNAVPTDPAVRGRSAQPTRLEAFVDAAFAFALTLLVISIDTIPESIGDLTAALKGVPAFALSFAVIAMFWYQHARWSRRYGSDRLAVTLLSLVLVFLVLIYVYPLKIVFSAAMTTLSGGWLPSTTRIDSLADLVLVYRVYGLGWSAMWLCIVGLYWVAARDGEPTPERAADIAANVAVGGVAIATGLVSVLIAGLLPAERSWVHGLPGIVYVAMNLAWPASQVAARRAARMAAA</sequence>
<evidence type="ECO:0000256" key="8">
    <source>
        <dbReference type="ARBA" id="ARBA00022989"/>
    </source>
</evidence>
<comment type="caution">
    <text evidence="14">The sequence shown here is derived from an EMBL/GenBank/DDBJ whole genome shotgun (WGS) entry which is preliminary data.</text>
</comment>
<evidence type="ECO:0000256" key="9">
    <source>
        <dbReference type="ARBA" id="ARBA00023065"/>
    </source>
</evidence>
<keyword evidence="7" id="KW-0630">Potassium</keyword>
<keyword evidence="4" id="KW-0633">Potassium transport</keyword>
<reference evidence="14 15" key="1">
    <citation type="submission" date="2017-08" db="EMBL/GenBank/DDBJ databases">
        <title>Infants hospitalized years apart are colonized by the same room-sourced microbial strains.</title>
        <authorList>
            <person name="Brooks B."/>
            <person name="Olm M.R."/>
            <person name="Firek B.A."/>
            <person name="Baker R."/>
            <person name="Thomas B.C."/>
            <person name="Morowitz M.J."/>
            <person name="Banfield J.F."/>
        </authorList>
    </citation>
    <scope>NUCLEOTIDE SEQUENCE [LARGE SCALE GENOMIC DNA]</scope>
    <source>
        <strain evidence="14">S2_005_003_R2_42</strain>
    </source>
</reference>